<protein>
    <submittedName>
        <fullName evidence="3">Chemotaxis protein CheW</fullName>
    </submittedName>
</protein>
<proteinExistence type="predicted"/>
<comment type="caution">
    <text evidence="3">The sequence shown here is derived from an EMBL/GenBank/DDBJ whole genome shotgun (WGS) entry which is preliminary data.</text>
</comment>
<dbReference type="InterPro" id="IPR036061">
    <property type="entry name" value="CheW-like_dom_sf"/>
</dbReference>
<dbReference type="Proteomes" id="UP001320972">
    <property type="component" value="Unassembled WGS sequence"/>
</dbReference>
<evidence type="ECO:0000313" key="4">
    <source>
        <dbReference type="Proteomes" id="UP001320972"/>
    </source>
</evidence>
<evidence type="ECO:0000256" key="1">
    <source>
        <dbReference type="SAM" id="MobiDB-lite"/>
    </source>
</evidence>
<feature type="region of interest" description="Disordered" evidence="1">
    <location>
        <begin position="1"/>
        <end position="31"/>
    </location>
</feature>
<evidence type="ECO:0000259" key="2">
    <source>
        <dbReference type="PROSITE" id="PS50851"/>
    </source>
</evidence>
<feature type="domain" description="CheW-like" evidence="2">
    <location>
        <begin position="33"/>
        <end position="169"/>
    </location>
</feature>
<reference evidence="3 4" key="1">
    <citation type="submission" date="2022-09" db="EMBL/GenBank/DDBJ databases">
        <title>Enrichment on poylsaccharides allowed isolation of novel metabolic and taxonomic groups of Haloarchaea.</title>
        <authorList>
            <person name="Sorokin D.Y."/>
            <person name="Elcheninov A.G."/>
            <person name="Khizhniak T.V."/>
            <person name="Kolganova T.V."/>
            <person name="Kublanov I.V."/>
        </authorList>
    </citation>
    <scope>NUCLEOTIDE SEQUENCE [LARGE SCALE GENOMIC DNA]</scope>
    <source>
        <strain evidence="3 4">AArc-m2/3/4</strain>
    </source>
</reference>
<dbReference type="InterPro" id="IPR039315">
    <property type="entry name" value="CheW"/>
</dbReference>
<name>A0ABT2QA33_9EURY</name>
<gene>
    <name evidence="3" type="ORF">OB955_03470</name>
</gene>
<dbReference type="Gene3D" id="2.40.50.180">
    <property type="entry name" value="CheA-289, Domain 4"/>
    <property type="match status" value="1"/>
</dbReference>
<accession>A0ABT2QA33</accession>
<dbReference type="InterPro" id="IPR002545">
    <property type="entry name" value="CheW-lke_dom"/>
</dbReference>
<feature type="compositionally biased region" description="Polar residues" evidence="1">
    <location>
        <begin position="248"/>
        <end position="257"/>
    </location>
</feature>
<organism evidence="3 4">
    <name type="scientific">Natronoglomus mannanivorans</name>
    <dbReference type="NCBI Taxonomy" id="2979990"/>
    <lineage>
        <taxon>Archaea</taxon>
        <taxon>Methanobacteriati</taxon>
        <taxon>Methanobacteriota</taxon>
        <taxon>Stenosarchaea group</taxon>
        <taxon>Halobacteria</taxon>
        <taxon>Halobacteriales</taxon>
        <taxon>Natrialbaceae</taxon>
        <taxon>Natronoglomus</taxon>
    </lineage>
</organism>
<dbReference type="PANTHER" id="PTHR22617">
    <property type="entry name" value="CHEMOTAXIS SENSOR HISTIDINE KINASE-RELATED"/>
    <property type="match status" value="1"/>
</dbReference>
<dbReference type="PANTHER" id="PTHR22617:SF23">
    <property type="entry name" value="CHEMOTAXIS PROTEIN CHEW"/>
    <property type="match status" value="1"/>
</dbReference>
<dbReference type="SUPFAM" id="SSF50341">
    <property type="entry name" value="CheW-like"/>
    <property type="match status" value="1"/>
</dbReference>
<sequence>MSPDLPEKLLGMSIDDPSDSRSRDDDSDETEELERFVFLAIGEQRLAIPVDDVKTITNPPTELTRVPRSPEAVEGVVDFRGEITAVIEPRIHFPVDGDRSTRQRLVVFDRPTDQQPAAIRVDDVIGVENVPASNVLEDADLEDIDGGALEHPLVVALVKQERTVGQRSSPVQEGAEEDAQQSAPTLELGGTNANTGSGSGSGPGPSERTPHTSLAAARTQTSEEFDAAVADDDASADVGAGGGQDQSETQATVSELDSGTESESTSDADSNSKPDPETVVETTPLVDVDRFLLASGYQE</sequence>
<dbReference type="RefSeq" id="WP_338006958.1">
    <property type="nucleotide sequence ID" value="NZ_JAOPKB010000001.1"/>
</dbReference>
<dbReference type="Gene3D" id="2.30.30.40">
    <property type="entry name" value="SH3 Domains"/>
    <property type="match status" value="1"/>
</dbReference>
<dbReference type="SMART" id="SM00260">
    <property type="entry name" value="CheW"/>
    <property type="match status" value="1"/>
</dbReference>
<evidence type="ECO:0000313" key="3">
    <source>
        <dbReference type="EMBL" id="MCU4971797.1"/>
    </source>
</evidence>
<dbReference type="PROSITE" id="PS50851">
    <property type="entry name" value="CHEW"/>
    <property type="match status" value="1"/>
</dbReference>
<dbReference type="EMBL" id="JAOPKB010000001">
    <property type="protein sequence ID" value="MCU4971797.1"/>
    <property type="molecule type" value="Genomic_DNA"/>
</dbReference>
<feature type="region of interest" description="Disordered" evidence="1">
    <location>
        <begin position="165"/>
        <end position="285"/>
    </location>
</feature>
<feature type="compositionally biased region" description="Acidic residues" evidence="1">
    <location>
        <begin position="223"/>
        <end position="235"/>
    </location>
</feature>
<keyword evidence="4" id="KW-1185">Reference proteome</keyword>
<dbReference type="Pfam" id="PF01584">
    <property type="entry name" value="CheW"/>
    <property type="match status" value="1"/>
</dbReference>